<dbReference type="EMBL" id="JAUTDP010000016">
    <property type="protein sequence ID" value="KAK3388383.1"/>
    <property type="molecule type" value="Genomic_DNA"/>
</dbReference>
<comment type="caution">
    <text evidence="2">The sequence shown here is derived from an EMBL/GenBank/DDBJ whole genome shotgun (WGS) entry which is preliminary data.</text>
</comment>
<evidence type="ECO:0000256" key="1">
    <source>
        <dbReference type="SAM" id="MobiDB-lite"/>
    </source>
</evidence>
<feature type="compositionally biased region" description="Low complexity" evidence="1">
    <location>
        <begin position="83"/>
        <end position="92"/>
    </location>
</feature>
<gene>
    <name evidence="2" type="ORF">B0T20DRAFT_104348</name>
</gene>
<sequence>MSLQKGQRSIQTIHLPLPASLRPAYGNHVYRWLFAISPPYSGHGHPSTSILSPSSTWEIYEVAPQPITPSHSFSQSRSHRRSQSQASSQQQQPTFTYLPSADLTTQQLLDMQGVFIPLCVADENMRDVFLERVDRYITFPPGDKGFNDQTFVLGVVEQLRGEGHLGMEEYEGWWEGVGGFRG</sequence>
<keyword evidence="3" id="KW-1185">Reference proteome</keyword>
<evidence type="ECO:0000313" key="3">
    <source>
        <dbReference type="Proteomes" id="UP001281003"/>
    </source>
</evidence>
<reference evidence="2" key="2">
    <citation type="submission" date="2023-07" db="EMBL/GenBank/DDBJ databases">
        <authorList>
            <consortium name="Lawrence Berkeley National Laboratory"/>
            <person name="Haridas S."/>
            <person name="Hensen N."/>
            <person name="Bonometti L."/>
            <person name="Westerberg I."/>
            <person name="Brannstrom I.O."/>
            <person name="Guillou S."/>
            <person name="Cros-Aarteil S."/>
            <person name="Calhoun S."/>
            <person name="Kuo A."/>
            <person name="Mondo S."/>
            <person name="Pangilinan J."/>
            <person name="Riley R."/>
            <person name="LaButti K."/>
            <person name="Andreopoulos B."/>
            <person name="Lipzen A."/>
            <person name="Chen C."/>
            <person name="Yanf M."/>
            <person name="Daum C."/>
            <person name="Ng V."/>
            <person name="Clum A."/>
            <person name="Steindorff A."/>
            <person name="Ohm R."/>
            <person name="Martin F."/>
            <person name="Silar P."/>
            <person name="Natvig D."/>
            <person name="Lalanne C."/>
            <person name="Gautier V."/>
            <person name="Ament-velasquez S.L."/>
            <person name="Kruys A."/>
            <person name="Hutchinson M.I."/>
            <person name="Powell A.J."/>
            <person name="Barry K."/>
            <person name="Miller A.N."/>
            <person name="Grigoriev I.V."/>
            <person name="Debuchy R."/>
            <person name="Gladieux P."/>
            <person name="Thoren M.H."/>
            <person name="Johannesson H."/>
        </authorList>
    </citation>
    <scope>NUCLEOTIDE SEQUENCE</scope>
    <source>
        <strain evidence="2">FGSC 1904</strain>
    </source>
</reference>
<feature type="region of interest" description="Disordered" evidence="1">
    <location>
        <begin position="70"/>
        <end position="93"/>
    </location>
</feature>
<name>A0AAE0NV90_SORBR</name>
<dbReference type="Proteomes" id="UP001281003">
    <property type="component" value="Unassembled WGS sequence"/>
</dbReference>
<dbReference type="AlphaFoldDB" id="A0AAE0NV90"/>
<evidence type="ECO:0000313" key="2">
    <source>
        <dbReference type="EMBL" id="KAK3388383.1"/>
    </source>
</evidence>
<proteinExistence type="predicted"/>
<reference evidence="2" key="1">
    <citation type="journal article" date="2023" name="Mol. Phylogenet. Evol.">
        <title>Genome-scale phylogeny and comparative genomics of the fungal order Sordariales.</title>
        <authorList>
            <person name="Hensen N."/>
            <person name="Bonometti L."/>
            <person name="Westerberg I."/>
            <person name="Brannstrom I.O."/>
            <person name="Guillou S."/>
            <person name="Cros-Aarteil S."/>
            <person name="Calhoun S."/>
            <person name="Haridas S."/>
            <person name="Kuo A."/>
            <person name="Mondo S."/>
            <person name="Pangilinan J."/>
            <person name="Riley R."/>
            <person name="LaButti K."/>
            <person name="Andreopoulos B."/>
            <person name="Lipzen A."/>
            <person name="Chen C."/>
            <person name="Yan M."/>
            <person name="Daum C."/>
            <person name="Ng V."/>
            <person name="Clum A."/>
            <person name="Steindorff A."/>
            <person name="Ohm R.A."/>
            <person name="Martin F."/>
            <person name="Silar P."/>
            <person name="Natvig D.O."/>
            <person name="Lalanne C."/>
            <person name="Gautier V."/>
            <person name="Ament-Velasquez S.L."/>
            <person name="Kruys A."/>
            <person name="Hutchinson M.I."/>
            <person name="Powell A.J."/>
            <person name="Barry K."/>
            <person name="Miller A.N."/>
            <person name="Grigoriev I.V."/>
            <person name="Debuchy R."/>
            <person name="Gladieux P."/>
            <person name="Hiltunen Thoren M."/>
            <person name="Johannesson H."/>
        </authorList>
    </citation>
    <scope>NUCLEOTIDE SEQUENCE</scope>
    <source>
        <strain evidence="2">FGSC 1904</strain>
    </source>
</reference>
<accession>A0AAE0NV90</accession>
<protein>
    <submittedName>
        <fullName evidence="2">Uncharacterized protein</fullName>
    </submittedName>
</protein>
<organism evidence="2 3">
    <name type="scientific">Sordaria brevicollis</name>
    <dbReference type="NCBI Taxonomy" id="83679"/>
    <lineage>
        <taxon>Eukaryota</taxon>
        <taxon>Fungi</taxon>
        <taxon>Dikarya</taxon>
        <taxon>Ascomycota</taxon>
        <taxon>Pezizomycotina</taxon>
        <taxon>Sordariomycetes</taxon>
        <taxon>Sordariomycetidae</taxon>
        <taxon>Sordariales</taxon>
        <taxon>Sordariaceae</taxon>
        <taxon>Sordaria</taxon>
    </lineage>
</organism>